<dbReference type="HOGENOM" id="CLU_048297_0_0_1"/>
<dbReference type="Proteomes" id="UP000005238">
    <property type="component" value="Unassembled WGS sequence"/>
</dbReference>
<dbReference type="Gene3D" id="3.90.550.10">
    <property type="entry name" value="Spore Coat Polysaccharide Biosynthesis Protein SpsA, Chain A"/>
    <property type="match status" value="1"/>
</dbReference>
<dbReference type="InterPro" id="IPR029044">
    <property type="entry name" value="Nucleotide-diphossugar_trans"/>
</dbReference>
<dbReference type="PANTHER" id="PTHR43083">
    <property type="entry name" value="MANNAN POLYMERASE II"/>
    <property type="match status" value="1"/>
</dbReference>
<dbReference type="OMA" id="EYPTSIF"/>
<dbReference type="Pfam" id="PF03452">
    <property type="entry name" value="Anp1"/>
    <property type="match status" value="1"/>
</dbReference>
<evidence type="ECO:0000313" key="3">
    <source>
        <dbReference type="Proteomes" id="UP000005238"/>
    </source>
</evidence>
<name>H3H0S7_PHYRM</name>
<dbReference type="InterPro" id="IPR052086">
    <property type="entry name" value="Mannan_Polymerase_Subunit"/>
</dbReference>
<accession>H3H0S7</accession>
<reference evidence="3" key="1">
    <citation type="journal article" date="2006" name="Science">
        <title>Phytophthora genome sequences uncover evolutionary origins and mechanisms of pathogenesis.</title>
        <authorList>
            <person name="Tyler B.M."/>
            <person name="Tripathy S."/>
            <person name="Zhang X."/>
            <person name="Dehal P."/>
            <person name="Jiang R.H."/>
            <person name="Aerts A."/>
            <person name="Arredondo F.D."/>
            <person name="Baxter L."/>
            <person name="Bensasson D."/>
            <person name="Beynon J.L."/>
            <person name="Chapman J."/>
            <person name="Damasceno C.M."/>
            <person name="Dorrance A.E."/>
            <person name="Dou D."/>
            <person name="Dickerman A.W."/>
            <person name="Dubchak I.L."/>
            <person name="Garbelotto M."/>
            <person name="Gijzen M."/>
            <person name="Gordon S.G."/>
            <person name="Govers F."/>
            <person name="Grunwald N.J."/>
            <person name="Huang W."/>
            <person name="Ivors K.L."/>
            <person name="Jones R.W."/>
            <person name="Kamoun S."/>
            <person name="Krampis K."/>
            <person name="Lamour K.H."/>
            <person name="Lee M.K."/>
            <person name="McDonald W.H."/>
            <person name="Medina M."/>
            <person name="Meijer H.J."/>
            <person name="Nordberg E.K."/>
            <person name="Maclean D.J."/>
            <person name="Ospina-Giraldo M.D."/>
            <person name="Morris P.F."/>
            <person name="Phuntumart V."/>
            <person name="Putnam N.H."/>
            <person name="Rash S."/>
            <person name="Rose J.K."/>
            <person name="Sakihama Y."/>
            <person name="Salamov A.A."/>
            <person name="Savidor A."/>
            <person name="Scheuring C.F."/>
            <person name="Smith B.M."/>
            <person name="Sobral B.W."/>
            <person name="Terry A."/>
            <person name="Torto-Alalibo T.A."/>
            <person name="Win J."/>
            <person name="Xu Z."/>
            <person name="Zhang H."/>
            <person name="Grigoriev I.V."/>
            <person name="Rokhsar D.S."/>
            <person name="Boore J.L."/>
        </authorList>
    </citation>
    <scope>NUCLEOTIDE SEQUENCE [LARGE SCALE GENOMIC DNA]</scope>
    <source>
        <strain evidence="3">Pr102</strain>
    </source>
</reference>
<dbReference type="EnsemblProtists" id="Phyra83780">
    <property type="protein sequence ID" value="Phyra83780"/>
    <property type="gene ID" value="Phyra83780"/>
</dbReference>
<dbReference type="RefSeq" id="XP_067751784.1">
    <property type="nucleotide sequence ID" value="XM_067882609.1"/>
</dbReference>
<dbReference type="EMBL" id="DS566093">
    <property type="status" value="NOT_ANNOTATED_CDS"/>
    <property type="molecule type" value="Genomic_DNA"/>
</dbReference>
<dbReference type="OrthoDB" id="204164at2759"/>
<evidence type="ECO:0000313" key="2">
    <source>
        <dbReference type="EnsemblProtists" id="Phyra83780"/>
    </source>
</evidence>
<evidence type="ECO:0008006" key="4">
    <source>
        <dbReference type="Google" id="ProtNLM"/>
    </source>
</evidence>
<keyword evidence="3" id="KW-1185">Reference proteome</keyword>
<comment type="similarity">
    <text evidence="1">Belongs to the ANP1/MMN9/VAN1 family.</text>
</comment>
<evidence type="ECO:0000256" key="1">
    <source>
        <dbReference type="ARBA" id="ARBA00037964"/>
    </source>
</evidence>
<organism evidence="2 3">
    <name type="scientific">Phytophthora ramorum</name>
    <name type="common">Sudden oak death agent</name>
    <dbReference type="NCBI Taxonomy" id="164328"/>
    <lineage>
        <taxon>Eukaryota</taxon>
        <taxon>Sar</taxon>
        <taxon>Stramenopiles</taxon>
        <taxon>Oomycota</taxon>
        <taxon>Peronosporomycetes</taxon>
        <taxon>Peronosporales</taxon>
        <taxon>Peronosporaceae</taxon>
        <taxon>Phytophthora</taxon>
    </lineage>
</organism>
<reference evidence="2" key="2">
    <citation type="submission" date="2015-06" db="UniProtKB">
        <authorList>
            <consortium name="EnsemblProtists"/>
        </authorList>
    </citation>
    <scope>IDENTIFICATION</scope>
    <source>
        <strain evidence="2">Pr102</strain>
    </source>
</reference>
<dbReference type="STRING" id="164328.H3H0S7"/>
<dbReference type="AlphaFoldDB" id="H3H0S7"/>
<dbReference type="InParanoid" id="H3H0S7"/>
<proteinExistence type="inferred from homology"/>
<dbReference type="VEuPathDB" id="FungiDB:KRP23_1216"/>
<dbReference type="PANTHER" id="PTHR43083:SF6">
    <property type="entry name" value="MANNAN POLYMERASE COMPLEXES SUBUNIT MNN9"/>
    <property type="match status" value="1"/>
</dbReference>
<dbReference type="VEuPathDB" id="FungiDB:KRP22_1415"/>
<protein>
    <recommendedName>
        <fullName evidence="4">Glycosyltransferase family 62 protein</fullName>
    </recommendedName>
</protein>
<dbReference type="eggNOG" id="ENOG502S17G">
    <property type="taxonomic scope" value="Eukaryota"/>
</dbReference>
<sequence length="387" mass="43977">MHHGVKADGVRVCRPSIWRVGPLVGLGLLVLAVHSCVKLQLRVLKTPETLIPPPSSVLHPLAPIQAPLNPSVELSVRTTRGLFAECDGTFPQLGKTEPGLHYRVENSRLLDQVRRSARDAVLLMVVFNDAESWGPGRDVTDFFNLIRAFDYPTGQISVTMLTSSVDEFRKIKSLFVQFIREYVQLTVIFRNDFAQEGLTRENRHAEALQNNRRRMLARYRNYALLATMQVWHQHVVWLDADIKVVPGDLMRRMVQSGRDIVEPMCIRMHHANSTPDDWYEYDLNAWVGERPTRRDGASAAGPSRVKHMWDLRGKKQEFVPLDSVGGTMLYVNADVHRQGVLFTIHNVIGSEWAEEGYDAIETEGLCYTAHFLGFKCWAMPQDLIVHA</sequence>
<dbReference type="GeneID" id="94218525"/>